<dbReference type="InterPro" id="IPR011992">
    <property type="entry name" value="EF-hand-dom_pair"/>
</dbReference>
<evidence type="ECO:0000256" key="1">
    <source>
        <dbReference type="ARBA" id="ARBA00022723"/>
    </source>
</evidence>
<keyword evidence="7" id="KW-1185">Reference proteome</keyword>
<dbReference type="InterPro" id="IPR002048">
    <property type="entry name" value="EF_hand_dom"/>
</dbReference>
<protein>
    <recommendedName>
        <fullName evidence="5">EF-hand domain-containing protein</fullName>
    </recommendedName>
</protein>
<feature type="domain" description="EF-hand" evidence="5">
    <location>
        <begin position="392"/>
        <end position="427"/>
    </location>
</feature>
<sequence length="568" mass="61879">MIRSGAFRLLSATAPAFLAAILGSAPSRSEADDRPDPAPASDREGPQDLMFLADGRPVFIRLKFDTGGRGFRSAWLDAVKELHGYLDRDGDGTLTRQEADRGGLPTMVRAATGNNAALPTADLDADPRDGKVSLDELAAVLRPALGPFRVQVDRLAVEKTDALFNQLDRDKNGRLSQAELRSAVASLRRFDLDDDEQISPDELDPFRNPTAAQFEVDDTRRGRFTAVPPVIELSAEAPSVRPVRMLLRRYDTGAGEGAVGGDNRLSHGEFGIDPRDFEAADADADSALDSEELRRYLAKAAPDVELTVKLPDDGKTPASIEVGSSGSKAVPPGVRVQRISSSDIEVAVGEVNLEFHADAGARGDEAAKSYYQNLFRAADVDKNMYLEKSEVKDQAPLSSLFDLLDRDGDGKVDLKEVDAFSERQSRVARSQLVLSAADQGRAIFAIVDLNRDRKLGEREVRSAVDRVSSWDRNGDGQVSADEIPHHFQMTIGRGRFNPFHANLAIGHHVPAPVAKPAASGPEWFRRMDRNHDGDVSRREFLGPRADFDRLDVDRDGLLNPDEAAAAKS</sequence>
<evidence type="ECO:0000259" key="5">
    <source>
        <dbReference type="PROSITE" id="PS50222"/>
    </source>
</evidence>
<feature type="signal peptide" evidence="4">
    <location>
        <begin position="1"/>
        <end position="19"/>
    </location>
</feature>
<evidence type="ECO:0000313" key="6">
    <source>
        <dbReference type="EMBL" id="APW59165.1"/>
    </source>
</evidence>
<keyword evidence="4" id="KW-0732">Signal</keyword>
<evidence type="ECO:0000256" key="2">
    <source>
        <dbReference type="ARBA" id="ARBA00022737"/>
    </source>
</evidence>
<gene>
    <name evidence="6" type="ORF">BSF38_00579</name>
</gene>
<name>A0A1U7CJP8_9BACT</name>
<keyword evidence="1" id="KW-0479">Metal-binding</keyword>
<dbReference type="PANTHER" id="PTHR10827">
    <property type="entry name" value="RETICULOCALBIN"/>
    <property type="match status" value="1"/>
</dbReference>
<feature type="region of interest" description="Disordered" evidence="3">
    <location>
        <begin position="26"/>
        <end position="48"/>
    </location>
</feature>
<organism evidence="6 7">
    <name type="scientific">Paludisphaera borealis</name>
    <dbReference type="NCBI Taxonomy" id="1387353"/>
    <lineage>
        <taxon>Bacteria</taxon>
        <taxon>Pseudomonadati</taxon>
        <taxon>Planctomycetota</taxon>
        <taxon>Planctomycetia</taxon>
        <taxon>Isosphaerales</taxon>
        <taxon>Isosphaeraceae</taxon>
        <taxon>Paludisphaera</taxon>
    </lineage>
</organism>
<dbReference type="Proteomes" id="UP000186309">
    <property type="component" value="Chromosome"/>
</dbReference>
<dbReference type="RefSeq" id="WP_076343378.1">
    <property type="nucleotide sequence ID" value="NZ_CP019082.1"/>
</dbReference>
<dbReference type="InterPro" id="IPR018247">
    <property type="entry name" value="EF_Hand_1_Ca_BS"/>
</dbReference>
<dbReference type="PROSITE" id="PS00018">
    <property type="entry name" value="EF_HAND_1"/>
    <property type="match status" value="5"/>
</dbReference>
<dbReference type="KEGG" id="pbor:BSF38_00579"/>
<dbReference type="Gene3D" id="1.10.238.10">
    <property type="entry name" value="EF-hand"/>
    <property type="match status" value="5"/>
</dbReference>
<dbReference type="SMART" id="SM00054">
    <property type="entry name" value="EFh"/>
    <property type="match status" value="4"/>
</dbReference>
<dbReference type="OrthoDB" id="260830at2"/>
<dbReference type="Pfam" id="PF13202">
    <property type="entry name" value="EF-hand_5"/>
    <property type="match status" value="3"/>
</dbReference>
<dbReference type="AlphaFoldDB" id="A0A1U7CJP8"/>
<feature type="chain" id="PRO_5013182765" description="EF-hand domain-containing protein" evidence="4">
    <location>
        <begin position="20"/>
        <end position="568"/>
    </location>
</feature>
<evidence type="ECO:0000313" key="7">
    <source>
        <dbReference type="Proteomes" id="UP000186309"/>
    </source>
</evidence>
<dbReference type="PANTHER" id="PTHR10827:SF98">
    <property type="entry name" value="45 KDA CALCIUM-BINDING PROTEIN"/>
    <property type="match status" value="1"/>
</dbReference>
<dbReference type="PROSITE" id="PS50222">
    <property type="entry name" value="EF_HAND_2"/>
    <property type="match status" value="2"/>
</dbReference>
<keyword evidence="2" id="KW-0677">Repeat</keyword>
<dbReference type="EMBL" id="CP019082">
    <property type="protein sequence ID" value="APW59165.1"/>
    <property type="molecule type" value="Genomic_DNA"/>
</dbReference>
<dbReference type="SUPFAM" id="SSF47473">
    <property type="entry name" value="EF-hand"/>
    <property type="match status" value="3"/>
</dbReference>
<dbReference type="STRING" id="1387353.BSF38_00579"/>
<evidence type="ECO:0000256" key="3">
    <source>
        <dbReference type="SAM" id="MobiDB-lite"/>
    </source>
</evidence>
<reference evidence="7" key="1">
    <citation type="submission" date="2016-12" db="EMBL/GenBank/DDBJ databases">
        <title>Comparative genomics of four Isosphaeraceae planctomycetes: a common pool of plasmids and glycoside hydrolase genes.</title>
        <authorList>
            <person name="Ivanova A."/>
        </authorList>
    </citation>
    <scope>NUCLEOTIDE SEQUENCE [LARGE SCALE GENOMIC DNA]</scope>
    <source>
        <strain evidence="7">PX4</strain>
    </source>
</reference>
<accession>A0A1U7CJP8</accession>
<dbReference type="GO" id="GO:0005509">
    <property type="term" value="F:calcium ion binding"/>
    <property type="evidence" value="ECO:0007669"/>
    <property type="project" value="InterPro"/>
</dbReference>
<proteinExistence type="predicted"/>
<evidence type="ECO:0000256" key="4">
    <source>
        <dbReference type="SAM" id="SignalP"/>
    </source>
</evidence>
<feature type="compositionally biased region" description="Basic and acidic residues" evidence="3">
    <location>
        <begin position="29"/>
        <end position="46"/>
    </location>
</feature>
<feature type="domain" description="EF-hand" evidence="5">
    <location>
        <begin position="155"/>
        <end position="190"/>
    </location>
</feature>